<dbReference type="InterPro" id="IPR016024">
    <property type="entry name" value="ARM-type_fold"/>
</dbReference>
<dbReference type="GO" id="GO:0005930">
    <property type="term" value="C:axoneme"/>
    <property type="evidence" value="ECO:0007669"/>
    <property type="project" value="TreeGrafter"/>
</dbReference>
<dbReference type="GO" id="GO:0016939">
    <property type="term" value="C:kinesin II complex"/>
    <property type="evidence" value="ECO:0007669"/>
    <property type="project" value="TreeGrafter"/>
</dbReference>
<accession>A0A922M2C8</accession>
<dbReference type="InterPro" id="IPR008658">
    <property type="entry name" value="KAP3"/>
</dbReference>
<proteinExistence type="predicted"/>
<dbReference type="GO" id="GO:0007018">
    <property type="term" value="P:microtubule-based movement"/>
    <property type="evidence" value="ECO:0007669"/>
    <property type="project" value="TreeGrafter"/>
</dbReference>
<dbReference type="SMART" id="SM01297">
    <property type="entry name" value="KAP"/>
    <property type="match status" value="1"/>
</dbReference>
<evidence type="ECO:0008006" key="4">
    <source>
        <dbReference type="Google" id="ProtNLM"/>
    </source>
</evidence>
<dbReference type="EMBL" id="JACEFF010000901">
    <property type="protein sequence ID" value="KAH9628674.1"/>
    <property type="molecule type" value="Genomic_DNA"/>
</dbReference>
<feature type="compositionally biased region" description="Basic and acidic residues" evidence="1">
    <location>
        <begin position="128"/>
        <end position="144"/>
    </location>
</feature>
<dbReference type="InterPro" id="IPR011989">
    <property type="entry name" value="ARM-like"/>
</dbReference>
<dbReference type="SMART" id="SM00185">
    <property type="entry name" value="ARM"/>
    <property type="match status" value="3"/>
</dbReference>
<reference evidence="2" key="1">
    <citation type="journal article" date="2021" name="G3 (Bethesda)">
        <title>Genome and transcriptome analysis of the beet armyworm Spodoptera exigua reveals targets for pest control. .</title>
        <authorList>
            <person name="Simon S."/>
            <person name="Breeschoten T."/>
            <person name="Jansen H.J."/>
            <person name="Dirks R.P."/>
            <person name="Schranz M.E."/>
            <person name="Ros V.I.D."/>
        </authorList>
    </citation>
    <scope>NUCLEOTIDE SEQUENCE</scope>
    <source>
        <strain evidence="2">TB_SE_WUR_2020</strain>
    </source>
</reference>
<evidence type="ECO:0000256" key="1">
    <source>
        <dbReference type="SAM" id="MobiDB-lite"/>
    </source>
</evidence>
<dbReference type="Proteomes" id="UP000814243">
    <property type="component" value="Unassembled WGS sequence"/>
</dbReference>
<dbReference type="AlphaFoldDB" id="A0A922M2C8"/>
<dbReference type="GO" id="GO:0044782">
    <property type="term" value="P:cilium organization"/>
    <property type="evidence" value="ECO:0007669"/>
    <property type="project" value="TreeGrafter"/>
</dbReference>
<evidence type="ECO:0000313" key="3">
    <source>
        <dbReference type="Proteomes" id="UP000814243"/>
    </source>
</evidence>
<dbReference type="InterPro" id="IPR000225">
    <property type="entry name" value="Armadillo"/>
</dbReference>
<protein>
    <recommendedName>
        <fullName evidence="4">Kinesin-associated protein 3</fullName>
    </recommendedName>
</protein>
<feature type="region of interest" description="Disordered" evidence="1">
    <location>
        <begin position="128"/>
        <end position="149"/>
    </location>
</feature>
<dbReference type="Pfam" id="PF05804">
    <property type="entry name" value="KAP"/>
    <property type="match status" value="2"/>
</dbReference>
<dbReference type="Gene3D" id="1.25.10.10">
    <property type="entry name" value="Leucine-rich Repeat Variant"/>
    <property type="match status" value="1"/>
</dbReference>
<sequence length="654" mass="73450">MSPVESVPVAVLNCIDDYVELLYDDIPEKIKGSALILQLARNPDNLIELARNEALLSALSRVLREEWKRSIELSTNIVYTFFCFSTYNEFHPVIIQYKIGSLCMDVIDYELKRYDQWKEKVEGKKQVVTPDKSELPKSRIPEPKRRPKSGTWAVADVNMQKSRSLVSSYHEDLCSASDEFLSKSDEEQMKRKLKTLSKRQEQLLRVAFYMLLNIADNVKVEEKMHKKDIVGLLIGAMERHSNIDLLILIVSFLQKLSIFVENKTSMASRGIVEKLAPLLESSNADLVNVTLKLLFNLTFDTKLRNKMIKLGLLPKFIQFTSDDKHINLAMKILYHLSMDDRVKLMFTQSDCVKLLTDMLLLNVNGESGASSGGAGTTDVLLALCINLAWCERAANQMAAEGRLRDLLARAFRHRNAMLMKLVRNLSHHTQNKGLFVLVVEGVVAAGALSAEERAAAALLRAGAAQALVALLRLRQADDDHVLQTVFAFRQLLSHPRAADYLVSRTEAPAYLIDLMQDKNAEIRKMCDNCLDIISQMQNEWAVRIKVERFRCHNGQWLSVVETLGAEGGTGDATDDLPPYLSAEYLTTHRLTTSDSQTSLNDDSDSFSGEVSLDRANSRNILDDRADDIYGGTDPSSLVKSTEKDAFAKDVNILA</sequence>
<gene>
    <name evidence="2" type="ORF">HF086_009296</name>
</gene>
<dbReference type="PANTHER" id="PTHR15605">
    <property type="entry name" value="KINESIN-ASSOCIATED PROTEINS"/>
    <property type="match status" value="1"/>
</dbReference>
<dbReference type="SUPFAM" id="SSF48371">
    <property type="entry name" value="ARM repeat"/>
    <property type="match status" value="1"/>
</dbReference>
<dbReference type="GO" id="GO:0035869">
    <property type="term" value="C:ciliary transition zone"/>
    <property type="evidence" value="ECO:0007669"/>
    <property type="project" value="TreeGrafter"/>
</dbReference>
<name>A0A922M2C8_SPOEX</name>
<comment type="caution">
    <text evidence="2">The sequence shown here is derived from an EMBL/GenBank/DDBJ whole genome shotgun (WGS) entry which is preliminary data.</text>
</comment>
<dbReference type="GO" id="GO:0019894">
    <property type="term" value="F:kinesin binding"/>
    <property type="evidence" value="ECO:0007669"/>
    <property type="project" value="InterPro"/>
</dbReference>
<evidence type="ECO:0000313" key="2">
    <source>
        <dbReference type="EMBL" id="KAH9628674.1"/>
    </source>
</evidence>
<organism evidence="2 3">
    <name type="scientific">Spodoptera exigua</name>
    <name type="common">Beet armyworm</name>
    <name type="synonym">Noctua fulgens</name>
    <dbReference type="NCBI Taxonomy" id="7107"/>
    <lineage>
        <taxon>Eukaryota</taxon>
        <taxon>Metazoa</taxon>
        <taxon>Ecdysozoa</taxon>
        <taxon>Arthropoda</taxon>
        <taxon>Hexapoda</taxon>
        <taxon>Insecta</taxon>
        <taxon>Pterygota</taxon>
        <taxon>Neoptera</taxon>
        <taxon>Endopterygota</taxon>
        <taxon>Lepidoptera</taxon>
        <taxon>Glossata</taxon>
        <taxon>Ditrysia</taxon>
        <taxon>Noctuoidea</taxon>
        <taxon>Noctuidae</taxon>
        <taxon>Amphipyrinae</taxon>
        <taxon>Spodoptera</taxon>
    </lineage>
</organism>
<dbReference type="PANTHER" id="PTHR15605:SF2">
    <property type="entry name" value="KINESIN-ASSOCIATED PROTEIN 3"/>
    <property type="match status" value="1"/>
</dbReference>